<comment type="caution">
    <text evidence="3">The sequence shown here is derived from an EMBL/GenBank/DDBJ whole genome shotgun (WGS) entry which is preliminary data.</text>
</comment>
<sequence>MPRAKRRRPHNPAKAHDRRSRDLLRNAEVATVEVDNPLALEPGEKIVALRSIRNDPLARLHSHRQIDEAQYQAGRAFQSDWEKAERGPRAVDPTREYVDGGQSREPITEGQRKAVLRLNRAERELGADGSALVHDVLVQGLTMEQVGQRRGMCTKRWSDYFSRRFRECLDRLALLYGFATEHPVPVKSLQR</sequence>
<accession>A0A0R3LE24</accession>
<evidence type="ECO:0000256" key="1">
    <source>
        <dbReference type="SAM" id="MobiDB-lite"/>
    </source>
</evidence>
<evidence type="ECO:0000313" key="4">
    <source>
        <dbReference type="Proteomes" id="UP000051913"/>
    </source>
</evidence>
<feature type="region of interest" description="Disordered" evidence="1">
    <location>
        <begin position="1"/>
        <end position="24"/>
    </location>
</feature>
<dbReference type="InterPro" id="IPR045599">
    <property type="entry name" value="DUF6456"/>
</dbReference>
<dbReference type="Pfam" id="PF20057">
    <property type="entry name" value="DUF6456"/>
    <property type="match status" value="1"/>
</dbReference>
<name>A0A0R3LE24_9BRAD</name>
<dbReference type="Proteomes" id="UP000051913">
    <property type="component" value="Unassembled WGS sequence"/>
</dbReference>
<dbReference type="AlphaFoldDB" id="A0A0R3LE24"/>
<evidence type="ECO:0000313" key="3">
    <source>
        <dbReference type="EMBL" id="KRR03184.1"/>
    </source>
</evidence>
<feature type="region of interest" description="Disordered" evidence="1">
    <location>
        <begin position="79"/>
        <end position="106"/>
    </location>
</feature>
<dbReference type="RefSeq" id="WP_057852953.1">
    <property type="nucleotide sequence ID" value="NZ_LLXX01000143.1"/>
</dbReference>
<gene>
    <name evidence="3" type="ORF">CP49_04390</name>
</gene>
<dbReference type="EMBL" id="LLXX01000143">
    <property type="protein sequence ID" value="KRR03184.1"/>
    <property type="molecule type" value="Genomic_DNA"/>
</dbReference>
<evidence type="ECO:0000259" key="2">
    <source>
        <dbReference type="Pfam" id="PF20057"/>
    </source>
</evidence>
<reference evidence="3 4" key="1">
    <citation type="submission" date="2014-03" db="EMBL/GenBank/DDBJ databases">
        <title>Bradyrhizobium valentinum sp. nov., isolated from effective nodules of Lupinus mariae-josephae, a lupine endemic of basic-lime soils in Eastern Spain.</title>
        <authorList>
            <person name="Duran D."/>
            <person name="Rey L."/>
            <person name="Navarro A."/>
            <person name="Busquets A."/>
            <person name="Imperial J."/>
            <person name="Ruiz-Argueso T."/>
        </authorList>
    </citation>
    <scope>NUCLEOTIDE SEQUENCE [LARGE SCALE GENOMIC DNA]</scope>
    <source>
        <strain evidence="3 4">LmjM3</strain>
    </source>
</reference>
<feature type="compositionally biased region" description="Basic and acidic residues" evidence="1">
    <location>
        <begin position="80"/>
        <end position="98"/>
    </location>
</feature>
<feature type="domain" description="DUF6456" evidence="2">
    <location>
        <begin position="54"/>
        <end position="154"/>
    </location>
</feature>
<feature type="compositionally biased region" description="Basic residues" evidence="1">
    <location>
        <begin position="1"/>
        <end position="18"/>
    </location>
</feature>
<proteinExistence type="predicted"/>
<protein>
    <recommendedName>
        <fullName evidence="2">DUF6456 domain-containing protein</fullName>
    </recommendedName>
</protein>
<keyword evidence="4" id="KW-1185">Reference proteome</keyword>
<organism evidence="3 4">
    <name type="scientific">Bradyrhizobium valentinum</name>
    <dbReference type="NCBI Taxonomy" id="1518501"/>
    <lineage>
        <taxon>Bacteria</taxon>
        <taxon>Pseudomonadati</taxon>
        <taxon>Pseudomonadota</taxon>
        <taxon>Alphaproteobacteria</taxon>
        <taxon>Hyphomicrobiales</taxon>
        <taxon>Nitrobacteraceae</taxon>
        <taxon>Bradyrhizobium</taxon>
    </lineage>
</organism>